<keyword evidence="1" id="KW-1133">Transmembrane helix</keyword>
<dbReference type="InterPro" id="IPR000727">
    <property type="entry name" value="T_SNARE_dom"/>
</dbReference>
<name>A0A0S4JA95_BODSA</name>
<dbReference type="CDD" id="cd15841">
    <property type="entry name" value="SNARE_Qc"/>
    <property type="match status" value="1"/>
</dbReference>
<keyword evidence="4" id="KW-1185">Reference proteome</keyword>
<evidence type="ECO:0000259" key="2">
    <source>
        <dbReference type="PROSITE" id="PS50192"/>
    </source>
</evidence>
<sequence length="310" mass="34709">MSEYSSTSISMRVSLNKLSKIRGLVGVGDGRSIQQAARDEELAEEERRKLAQLSPYQRTEYLTASAIQELRETMRTYEEMENGVPRQFGPADVARCRQRMRKQEIEISKMGKDALRLARAERKESEARELLRHIDGAKQYYRQRFRLVTTGGDGSNSDADRAISPINSATNFGRNDAAPLLGSDSINATDFGTSLRSEAEFQQFFSTLMKQDHLMDAQLDRIHAGILRLRDNADMLSNELKVQDALIDDTEDKVDAVTGKLKSLNKTLKQTLKQVDSGRMCIYVFCFLILAGLVGGILYVTGVIGPSSKK</sequence>
<evidence type="ECO:0000313" key="3">
    <source>
        <dbReference type="EMBL" id="CUG86855.1"/>
    </source>
</evidence>
<dbReference type="VEuPathDB" id="TriTrypDB:BSAL_07050"/>
<dbReference type="Gene3D" id="1.20.5.110">
    <property type="match status" value="1"/>
</dbReference>
<proteinExistence type="predicted"/>
<feature type="domain" description="T-SNARE coiled-coil homology" evidence="2">
    <location>
        <begin position="209"/>
        <end position="271"/>
    </location>
</feature>
<dbReference type="AlphaFoldDB" id="A0A0S4JA95"/>
<evidence type="ECO:0000313" key="4">
    <source>
        <dbReference type="Proteomes" id="UP000051952"/>
    </source>
</evidence>
<accession>A0A0S4JA95</accession>
<organism evidence="3 4">
    <name type="scientific">Bodo saltans</name>
    <name type="common">Flagellated protozoan</name>
    <dbReference type="NCBI Taxonomy" id="75058"/>
    <lineage>
        <taxon>Eukaryota</taxon>
        <taxon>Discoba</taxon>
        <taxon>Euglenozoa</taxon>
        <taxon>Kinetoplastea</taxon>
        <taxon>Metakinetoplastina</taxon>
        <taxon>Eubodonida</taxon>
        <taxon>Bodonidae</taxon>
        <taxon>Bodo</taxon>
    </lineage>
</organism>
<dbReference type="PROSITE" id="PS50192">
    <property type="entry name" value="T_SNARE"/>
    <property type="match status" value="1"/>
</dbReference>
<evidence type="ECO:0000256" key="1">
    <source>
        <dbReference type="SAM" id="Phobius"/>
    </source>
</evidence>
<gene>
    <name evidence="3" type="ORF">BSAL_07050</name>
</gene>
<dbReference type="EMBL" id="CYKH01001400">
    <property type="protein sequence ID" value="CUG86855.1"/>
    <property type="molecule type" value="Genomic_DNA"/>
</dbReference>
<keyword evidence="1" id="KW-0812">Transmembrane</keyword>
<reference evidence="4" key="1">
    <citation type="submission" date="2015-09" db="EMBL/GenBank/DDBJ databases">
        <authorList>
            <consortium name="Pathogen Informatics"/>
        </authorList>
    </citation>
    <scope>NUCLEOTIDE SEQUENCE [LARGE SCALE GENOMIC DNA]</scope>
    <source>
        <strain evidence="4">Lake Konstanz</strain>
    </source>
</reference>
<dbReference type="OrthoDB" id="428895at2759"/>
<protein>
    <submittedName>
        <fullName evidence="3">Syntaxin, putative</fullName>
    </submittedName>
</protein>
<dbReference type="SUPFAM" id="SSF58038">
    <property type="entry name" value="SNARE fusion complex"/>
    <property type="match status" value="1"/>
</dbReference>
<feature type="transmembrane region" description="Helical" evidence="1">
    <location>
        <begin position="282"/>
        <end position="304"/>
    </location>
</feature>
<dbReference type="Proteomes" id="UP000051952">
    <property type="component" value="Unassembled WGS sequence"/>
</dbReference>
<keyword evidence="1" id="KW-0472">Membrane</keyword>